<dbReference type="CDD" id="cd00609">
    <property type="entry name" value="AAT_like"/>
    <property type="match status" value="1"/>
</dbReference>
<protein>
    <recommendedName>
        <fullName evidence="6">Aminotransferase</fullName>
        <ecNumber evidence="6">2.6.1.-</ecNumber>
    </recommendedName>
</protein>
<organism evidence="8 9">
    <name type="scientific">Paenarthrobacter nicotinovorans</name>
    <name type="common">Arthrobacter nicotinovorans</name>
    <dbReference type="NCBI Taxonomy" id="29320"/>
    <lineage>
        <taxon>Bacteria</taxon>
        <taxon>Bacillati</taxon>
        <taxon>Actinomycetota</taxon>
        <taxon>Actinomycetes</taxon>
        <taxon>Micrococcales</taxon>
        <taxon>Micrococcaceae</taxon>
        <taxon>Paenarthrobacter</taxon>
    </lineage>
</organism>
<dbReference type="InterPro" id="IPR004839">
    <property type="entry name" value="Aminotransferase_I/II_large"/>
</dbReference>
<dbReference type="RefSeq" id="WP_064723629.1">
    <property type="nucleotide sequence ID" value="NZ_BDDW01000023.1"/>
</dbReference>
<proteinExistence type="inferred from homology"/>
<keyword evidence="4 6" id="KW-0808">Transferase</keyword>
<evidence type="ECO:0000256" key="2">
    <source>
        <dbReference type="ARBA" id="ARBA00007441"/>
    </source>
</evidence>
<evidence type="ECO:0000256" key="5">
    <source>
        <dbReference type="ARBA" id="ARBA00022898"/>
    </source>
</evidence>
<evidence type="ECO:0000259" key="7">
    <source>
        <dbReference type="Pfam" id="PF00155"/>
    </source>
</evidence>
<dbReference type="InterPro" id="IPR015422">
    <property type="entry name" value="PyrdxlP-dep_Trfase_small"/>
</dbReference>
<dbReference type="EC" id="2.6.1.-" evidence="6"/>
<dbReference type="InterPro" id="IPR015424">
    <property type="entry name" value="PyrdxlP-dep_Trfase"/>
</dbReference>
<dbReference type="Proteomes" id="UP001244563">
    <property type="component" value="Unassembled WGS sequence"/>
</dbReference>
<keyword evidence="5" id="KW-0663">Pyridoxal phosphate</keyword>
<reference evidence="8 9" key="1">
    <citation type="submission" date="2023-07" db="EMBL/GenBank/DDBJ databases">
        <title>Sorghum-associated microbial communities from plants grown in Nebraska, USA.</title>
        <authorList>
            <person name="Schachtman D."/>
        </authorList>
    </citation>
    <scope>NUCLEOTIDE SEQUENCE [LARGE SCALE GENOMIC DNA]</scope>
    <source>
        <strain evidence="8 9">CC523</strain>
    </source>
</reference>
<dbReference type="InterPro" id="IPR050596">
    <property type="entry name" value="AspAT/PAT-like"/>
</dbReference>
<dbReference type="PANTHER" id="PTHR46383:SF1">
    <property type="entry name" value="ASPARTATE AMINOTRANSFERASE"/>
    <property type="match status" value="1"/>
</dbReference>
<comment type="similarity">
    <text evidence="2 6">Belongs to the class-I pyridoxal-phosphate-dependent aminotransferase family.</text>
</comment>
<keyword evidence="9" id="KW-1185">Reference proteome</keyword>
<dbReference type="PROSITE" id="PS00105">
    <property type="entry name" value="AA_TRANSFER_CLASS_1"/>
    <property type="match status" value="1"/>
</dbReference>
<name>A0ABT9TMZ4_PAENI</name>
<evidence type="ECO:0000313" key="9">
    <source>
        <dbReference type="Proteomes" id="UP001244563"/>
    </source>
</evidence>
<dbReference type="SUPFAM" id="SSF53383">
    <property type="entry name" value="PLP-dependent transferases"/>
    <property type="match status" value="1"/>
</dbReference>
<keyword evidence="3 6" id="KW-0032">Aminotransferase</keyword>
<dbReference type="Pfam" id="PF00155">
    <property type="entry name" value="Aminotran_1_2"/>
    <property type="match status" value="1"/>
</dbReference>
<sequence length="415" mass="44356">MTMHSATLAINEAIQKRKASGEEVLHLGFGEAGLPVPDFISRVLQDAATQNSYGAVVGSEEAREAGARWFTRRGIETTADQLVFAPGSKALLFAAIAVLPGDLVLARPSWVSYAAQAALLKKPTIDVPIPAEAGGIPDPDLVEHAIEEAIAAGRTPGILLLTVPDNPTGTVASEESVRKLTAIAEKYNLAIISDEIYGEVVHNGNAPSASRYLEERTIVTTGLSKSLALGGWRIGFARVPHNEWGDQVLQDIIGVASEVWSSLAAPMQAAAAYVLDEPEEVRQHIALSTALHAKVANAVHAEFIAVGASCREPEAGFYIYPDFEPVREILFKKGIHSSADLAEVLLDQHAVGVLAGEAFGDDPRALRARVATSLLYGTTSAERWEALHSPDPLNLPWIRKSLDHLRQALTEITAA</sequence>
<evidence type="ECO:0000256" key="3">
    <source>
        <dbReference type="ARBA" id="ARBA00022576"/>
    </source>
</evidence>
<accession>A0ABT9TMZ4</accession>
<comment type="cofactor">
    <cofactor evidence="1 6">
        <name>pyridoxal 5'-phosphate</name>
        <dbReference type="ChEBI" id="CHEBI:597326"/>
    </cofactor>
</comment>
<dbReference type="Gene3D" id="3.90.1150.10">
    <property type="entry name" value="Aspartate Aminotransferase, domain 1"/>
    <property type="match status" value="1"/>
</dbReference>
<dbReference type="PANTHER" id="PTHR46383">
    <property type="entry name" value="ASPARTATE AMINOTRANSFERASE"/>
    <property type="match status" value="1"/>
</dbReference>
<gene>
    <name evidence="8" type="ORF">J2T10_002699</name>
</gene>
<evidence type="ECO:0000256" key="1">
    <source>
        <dbReference type="ARBA" id="ARBA00001933"/>
    </source>
</evidence>
<evidence type="ECO:0000256" key="4">
    <source>
        <dbReference type="ARBA" id="ARBA00022679"/>
    </source>
</evidence>
<evidence type="ECO:0000313" key="8">
    <source>
        <dbReference type="EMBL" id="MDQ0103042.1"/>
    </source>
</evidence>
<dbReference type="GO" id="GO:0004069">
    <property type="term" value="F:L-aspartate:2-oxoglutarate aminotransferase activity"/>
    <property type="evidence" value="ECO:0007669"/>
    <property type="project" value="UniProtKB-EC"/>
</dbReference>
<dbReference type="Gene3D" id="3.40.640.10">
    <property type="entry name" value="Type I PLP-dependent aspartate aminotransferase-like (Major domain)"/>
    <property type="match status" value="1"/>
</dbReference>
<dbReference type="InterPro" id="IPR015421">
    <property type="entry name" value="PyrdxlP-dep_Trfase_major"/>
</dbReference>
<evidence type="ECO:0000256" key="6">
    <source>
        <dbReference type="RuleBase" id="RU000481"/>
    </source>
</evidence>
<feature type="domain" description="Aminotransferase class I/classII large" evidence="7">
    <location>
        <begin position="31"/>
        <end position="371"/>
    </location>
</feature>
<dbReference type="EMBL" id="JAUSSW010000007">
    <property type="protein sequence ID" value="MDQ0103042.1"/>
    <property type="molecule type" value="Genomic_DNA"/>
</dbReference>
<dbReference type="InterPro" id="IPR004838">
    <property type="entry name" value="NHTrfase_class1_PyrdxlP-BS"/>
</dbReference>
<comment type="caution">
    <text evidence="8">The sequence shown here is derived from an EMBL/GenBank/DDBJ whole genome shotgun (WGS) entry which is preliminary data.</text>
</comment>